<evidence type="ECO:0000259" key="1">
    <source>
        <dbReference type="SMART" id="SM00596"/>
    </source>
</evidence>
<keyword evidence="3" id="KW-1185">Reference proteome</keyword>
<organism evidence="2 3">
    <name type="scientific">Parnassius apollo</name>
    <name type="common">Apollo butterfly</name>
    <name type="synonym">Papilio apollo</name>
    <dbReference type="NCBI Taxonomy" id="110799"/>
    <lineage>
        <taxon>Eukaryota</taxon>
        <taxon>Metazoa</taxon>
        <taxon>Ecdysozoa</taxon>
        <taxon>Arthropoda</taxon>
        <taxon>Hexapoda</taxon>
        <taxon>Insecta</taxon>
        <taxon>Pterygota</taxon>
        <taxon>Neoptera</taxon>
        <taxon>Endopterygota</taxon>
        <taxon>Lepidoptera</taxon>
        <taxon>Glossata</taxon>
        <taxon>Ditrysia</taxon>
        <taxon>Papilionoidea</taxon>
        <taxon>Papilionidae</taxon>
        <taxon>Parnassiinae</taxon>
        <taxon>Parnassini</taxon>
        <taxon>Parnassius</taxon>
        <taxon>Parnassius</taxon>
    </lineage>
</organism>
<sequence>MTTLRSGHIIKLMPVDIETYKTIRDNLIKNNINHYTYKLKSEKTYRVVIRGLHASENIDMIKEELQAKGHAVRQIVNVLHRTTKEKLPLYFVDLEPQANNKDIFSIKYINHVKVTIEAPYKKKEVLQCKRCQRFGHCKNQCFRPFRCVKCGNDHPTSACTKTPESEAVCANCQGKHPASYKGCIKYKQ</sequence>
<evidence type="ECO:0000313" key="2">
    <source>
        <dbReference type="EMBL" id="CAG5030610.1"/>
    </source>
</evidence>
<dbReference type="SMART" id="SM00596">
    <property type="entry name" value="PRE_C2HC"/>
    <property type="match status" value="1"/>
</dbReference>
<dbReference type="Proteomes" id="UP000691718">
    <property type="component" value="Unassembled WGS sequence"/>
</dbReference>
<dbReference type="Pfam" id="PF07530">
    <property type="entry name" value="PRE_C2HC"/>
    <property type="match status" value="1"/>
</dbReference>
<dbReference type="PANTHER" id="PTHR33273:SF2">
    <property type="entry name" value="ENDONUCLEASE_EXONUCLEASE_PHOSPHATASE DOMAIN-CONTAINING PROTEIN"/>
    <property type="match status" value="1"/>
</dbReference>
<comment type="caution">
    <text evidence="2">The sequence shown here is derived from an EMBL/GenBank/DDBJ whole genome shotgun (WGS) entry which is preliminary data.</text>
</comment>
<dbReference type="EMBL" id="CAJQZP010001211">
    <property type="protein sequence ID" value="CAG5030610.1"/>
    <property type="molecule type" value="Genomic_DNA"/>
</dbReference>
<gene>
    <name evidence="2" type="ORF">PAPOLLO_LOCUS19508</name>
</gene>
<proteinExistence type="predicted"/>
<dbReference type="PANTHER" id="PTHR33273">
    <property type="entry name" value="DOMAIN-CONTAINING PROTEIN, PUTATIVE-RELATED"/>
    <property type="match status" value="1"/>
</dbReference>
<feature type="domain" description="Pre-C2HC" evidence="1">
    <location>
        <begin position="58"/>
        <end position="126"/>
    </location>
</feature>
<reference evidence="2" key="1">
    <citation type="submission" date="2021-04" db="EMBL/GenBank/DDBJ databases">
        <authorList>
            <person name="Tunstrom K."/>
        </authorList>
    </citation>
    <scope>NUCLEOTIDE SEQUENCE</scope>
</reference>
<evidence type="ECO:0000313" key="3">
    <source>
        <dbReference type="Proteomes" id="UP000691718"/>
    </source>
</evidence>
<dbReference type="AlphaFoldDB" id="A0A8S3XLS3"/>
<dbReference type="InterPro" id="IPR006579">
    <property type="entry name" value="Pre_C2HC_dom"/>
</dbReference>
<protein>
    <submittedName>
        <fullName evidence="2">(apollo) hypothetical protein</fullName>
    </submittedName>
</protein>
<name>A0A8S3XLS3_PARAO</name>
<accession>A0A8S3XLS3</accession>
<dbReference type="OrthoDB" id="7480986at2759"/>